<feature type="compositionally biased region" description="Basic residues" evidence="1">
    <location>
        <begin position="83"/>
        <end position="95"/>
    </location>
</feature>
<feature type="compositionally biased region" description="Basic and acidic residues" evidence="1">
    <location>
        <begin position="347"/>
        <end position="362"/>
    </location>
</feature>
<feature type="region of interest" description="Disordered" evidence="1">
    <location>
        <begin position="1"/>
        <end position="215"/>
    </location>
</feature>
<reference evidence="2 3" key="1">
    <citation type="journal article" date="2012" name="Proc. Natl. Acad. Sci. U.S.A.">
        <title>Antigenic diversity is generated by distinct evolutionary mechanisms in African trypanosome species.</title>
        <authorList>
            <person name="Jackson A.P."/>
            <person name="Berry A."/>
            <person name="Aslett M."/>
            <person name="Allison H.C."/>
            <person name="Burton P."/>
            <person name="Vavrova-Anderson J."/>
            <person name="Brown R."/>
            <person name="Browne H."/>
            <person name="Corton N."/>
            <person name="Hauser H."/>
            <person name="Gamble J."/>
            <person name="Gilderthorp R."/>
            <person name="Marcello L."/>
            <person name="McQuillan J."/>
            <person name="Otto T.D."/>
            <person name="Quail M.A."/>
            <person name="Sanders M.J."/>
            <person name="van Tonder A."/>
            <person name="Ginger M.L."/>
            <person name="Field M.C."/>
            <person name="Barry J.D."/>
            <person name="Hertz-Fowler C."/>
            <person name="Berriman M."/>
        </authorList>
    </citation>
    <scope>NUCLEOTIDE SEQUENCE</scope>
    <source>
        <strain evidence="2 3">Y486</strain>
    </source>
</reference>
<feature type="compositionally biased region" description="Basic and acidic residues" evidence="1">
    <location>
        <begin position="153"/>
        <end position="169"/>
    </location>
</feature>
<dbReference type="AlphaFoldDB" id="F9WPW8"/>
<protein>
    <submittedName>
        <fullName evidence="2">Uncharacterized protein</fullName>
    </submittedName>
</protein>
<feature type="compositionally biased region" description="Low complexity" evidence="1">
    <location>
        <begin position="13"/>
        <end position="22"/>
    </location>
</feature>
<evidence type="ECO:0000313" key="3">
    <source>
        <dbReference type="Proteomes" id="UP000009027"/>
    </source>
</evidence>
<accession>F9WPW8</accession>
<feature type="compositionally biased region" description="Polar residues" evidence="1">
    <location>
        <begin position="206"/>
        <end position="215"/>
    </location>
</feature>
<dbReference type="EMBL" id="CAEX01003784">
    <property type="protein sequence ID" value="CCD19595.1"/>
    <property type="molecule type" value="Genomic_DNA"/>
</dbReference>
<keyword evidence="3" id="KW-1185">Reference proteome</keyword>
<dbReference type="Proteomes" id="UP000009027">
    <property type="component" value="Unassembled WGS sequence"/>
</dbReference>
<proteinExistence type="predicted"/>
<name>F9WPW8_TRYVY</name>
<feature type="compositionally biased region" description="Basic and acidic residues" evidence="1">
    <location>
        <begin position="284"/>
        <end position="301"/>
    </location>
</feature>
<gene>
    <name evidence="2" type="ORF">TvY486_0022970</name>
</gene>
<sequence>MKEDTHGARHAHTGAQTAQGTQRTKQRHCQTTRCTKQKAVKYRQRSARRPTARAPQTHGKTTQRAHAHTGKREGKRSALTAKPHAKHSKRKKNALRKADPHTAKKTTNNQPRTDADEITCKRRHLPPRKRDEGTSKKTRHAKTWPHSNANNTRDSRDAAHGSGAEDKENTQVGTRNANEHRTSRQIATDEQGTGERTEAQGRQAHAQKTTTPQQHVACSWICPLCLRRSPHRKPKGTHKRARKRKKNDIQQQQRKDRAPNISMEKQRQGTRGANKGPGVKRNMRLQDKARAARKENKREVEAQENSTSAWAGHRKGRRHKPQRKGRRRQGGADRACTGTRGGNIGGTEKRAQRTHDASREGDCASNGGADTTEAHLSRSTHKKATK</sequence>
<evidence type="ECO:0000313" key="2">
    <source>
        <dbReference type="EMBL" id="CCD19595.1"/>
    </source>
</evidence>
<feature type="region of interest" description="Disordered" evidence="1">
    <location>
        <begin position="228"/>
        <end position="386"/>
    </location>
</feature>
<dbReference type="VEuPathDB" id="TriTrypDB:TvY486_0022970"/>
<evidence type="ECO:0000256" key="1">
    <source>
        <dbReference type="SAM" id="MobiDB-lite"/>
    </source>
</evidence>
<feature type="compositionally biased region" description="Basic residues" evidence="1">
    <location>
        <begin position="312"/>
        <end position="329"/>
    </location>
</feature>
<feature type="compositionally biased region" description="Basic residues" evidence="1">
    <location>
        <begin position="24"/>
        <end position="51"/>
    </location>
</feature>
<organism evidence="2 3">
    <name type="scientific">Trypanosoma vivax (strain Y486)</name>
    <dbReference type="NCBI Taxonomy" id="1055687"/>
    <lineage>
        <taxon>Eukaryota</taxon>
        <taxon>Discoba</taxon>
        <taxon>Euglenozoa</taxon>
        <taxon>Kinetoplastea</taxon>
        <taxon>Metakinetoplastina</taxon>
        <taxon>Trypanosomatida</taxon>
        <taxon>Trypanosomatidae</taxon>
        <taxon>Trypanosoma</taxon>
        <taxon>Duttonella</taxon>
    </lineage>
</organism>
<feature type="compositionally biased region" description="Basic residues" evidence="1">
    <location>
        <begin position="228"/>
        <end position="246"/>
    </location>
</feature>